<dbReference type="Pfam" id="PF00072">
    <property type="entry name" value="Response_reg"/>
    <property type="match status" value="1"/>
</dbReference>
<dbReference type="InterPro" id="IPR001789">
    <property type="entry name" value="Sig_transdc_resp-reg_receiver"/>
</dbReference>
<dbReference type="PROSITE" id="PS50110">
    <property type="entry name" value="RESPONSE_REGULATORY"/>
    <property type="match status" value="1"/>
</dbReference>
<reference evidence="4 5" key="1">
    <citation type="submission" date="2019-08" db="EMBL/GenBank/DDBJ databases">
        <authorList>
            <person name="Wang G."/>
            <person name="Xu Z."/>
        </authorList>
    </citation>
    <scope>NUCLEOTIDE SEQUENCE [LARGE SCALE GENOMIC DNA]</scope>
    <source>
        <strain evidence="4 5">ZX</strain>
    </source>
</reference>
<dbReference type="InterPro" id="IPR011006">
    <property type="entry name" value="CheY-like_superfamily"/>
</dbReference>
<feature type="domain" description="Response regulatory" evidence="3">
    <location>
        <begin position="43"/>
        <end position="155"/>
    </location>
</feature>
<feature type="modified residue" description="4-aspartylphosphate" evidence="2">
    <location>
        <position position="90"/>
    </location>
</feature>
<dbReference type="SUPFAM" id="SSF52172">
    <property type="entry name" value="CheY-like"/>
    <property type="match status" value="1"/>
</dbReference>
<dbReference type="GO" id="GO:0000160">
    <property type="term" value="P:phosphorelay signal transduction system"/>
    <property type="evidence" value="ECO:0007669"/>
    <property type="project" value="InterPro"/>
</dbReference>
<proteinExistence type="predicted"/>
<dbReference type="AlphaFoldDB" id="A0A5D9CBU2"/>
<dbReference type="PANTHER" id="PTHR44591:SF25">
    <property type="entry name" value="CHEMOTAXIS TWO-COMPONENT RESPONSE REGULATOR"/>
    <property type="match status" value="1"/>
</dbReference>
<dbReference type="InterPro" id="IPR050595">
    <property type="entry name" value="Bact_response_regulator"/>
</dbReference>
<name>A0A5D9CBU2_9SPHN</name>
<dbReference type="Proteomes" id="UP000322077">
    <property type="component" value="Unassembled WGS sequence"/>
</dbReference>
<dbReference type="EMBL" id="VTOU01000001">
    <property type="protein sequence ID" value="TZG29204.1"/>
    <property type="molecule type" value="Genomic_DNA"/>
</dbReference>
<dbReference type="SMART" id="SM00448">
    <property type="entry name" value="REC"/>
    <property type="match status" value="1"/>
</dbReference>
<comment type="caution">
    <text evidence="4">The sequence shown here is derived from an EMBL/GenBank/DDBJ whole genome shotgun (WGS) entry which is preliminary data.</text>
</comment>
<dbReference type="PANTHER" id="PTHR44591">
    <property type="entry name" value="STRESS RESPONSE REGULATOR PROTEIN 1"/>
    <property type="match status" value="1"/>
</dbReference>
<gene>
    <name evidence="4" type="ORF">FYJ91_03460</name>
</gene>
<evidence type="ECO:0000256" key="1">
    <source>
        <dbReference type="ARBA" id="ARBA00022553"/>
    </source>
</evidence>
<sequence>MASKVPRGSASRHEACFNCSVSGWELQNAVCAAWCFSLMTDCVVHIVDDDEVVLHSAACLVEAAGYTVRCYTSGRHLLDLADLSGVILLDIDMPDLDGLAVQRALASRLPALPVIFLTGHGDDIMEARALEAGAIGFIAKPVHQEVLLNAIAAGFEAARQARRSHA</sequence>
<keyword evidence="5" id="KW-1185">Reference proteome</keyword>
<evidence type="ECO:0000313" key="4">
    <source>
        <dbReference type="EMBL" id="TZG29204.1"/>
    </source>
</evidence>
<evidence type="ECO:0000256" key="2">
    <source>
        <dbReference type="PROSITE-ProRule" id="PRU00169"/>
    </source>
</evidence>
<protein>
    <submittedName>
        <fullName evidence="4">Response regulator</fullName>
    </submittedName>
</protein>
<evidence type="ECO:0000259" key="3">
    <source>
        <dbReference type="PROSITE" id="PS50110"/>
    </source>
</evidence>
<evidence type="ECO:0000313" key="5">
    <source>
        <dbReference type="Proteomes" id="UP000322077"/>
    </source>
</evidence>
<keyword evidence="1 2" id="KW-0597">Phosphoprotein</keyword>
<organism evidence="4 5">
    <name type="scientific">Sphingomonas montanisoli</name>
    <dbReference type="NCBI Taxonomy" id="2606412"/>
    <lineage>
        <taxon>Bacteria</taxon>
        <taxon>Pseudomonadati</taxon>
        <taxon>Pseudomonadota</taxon>
        <taxon>Alphaproteobacteria</taxon>
        <taxon>Sphingomonadales</taxon>
        <taxon>Sphingomonadaceae</taxon>
        <taxon>Sphingomonas</taxon>
    </lineage>
</organism>
<accession>A0A5D9CBU2</accession>
<dbReference type="Gene3D" id="3.40.50.2300">
    <property type="match status" value="1"/>
</dbReference>